<dbReference type="PANTHER" id="PTHR46230">
    <property type="match status" value="1"/>
</dbReference>
<dbReference type="PANTHER" id="PTHR46230:SF7">
    <property type="entry name" value="BOLA-LIKE PROTEIN 1"/>
    <property type="match status" value="1"/>
</dbReference>
<accession>A0A1X2INW2</accession>
<dbReference type="GO" id="GO:0016226">
    <property type="term" value="P:iron-sulfur cluster assembly"/>
    <property type="evidence" value="ECO:0007669"/>
    <property type="project" value="TreeGrafter"/>
</dbReference>
<reference evidence="2 3" key="1">
    <citation type="submission" date="2016-07" db="EMBL/GenBank/DDBJ databases">
        <title>Pervasive Adenine N6-methylation of Active Genes in Fungi.</title>
        <authorList>
            <consortium name="DOE Joint Genome Institute"/>
            <person name="Mondo S.J."/>
            <person name="Dannebaum R.O."/>
            <person name="Kuo R.C."/>
            <person name="Labutti K."/>
            <person name="Haridas S."/>
            <person name="Kuo A."/>
            <person name="Salamov A."/>
            <person name="Ahrendt S.R."/>
            <person name="Lipzen A."/>
            <person name="Sullivan W."/>
            <person name="Andreopoulos W.B."/>
            <person name="Clum A."/>
            <person name="Lindquist E."/>
            <person name="Daum C."/>
            <person name="Ramamoorthy G.K."/>
            <person name="Gryganskyi A."/>
            <person name="Culley D."/>
            <person name="Magnuson J.K."/>
            <person name="James T.Y."/>
            <person name="O'Malley M.A."/>
            <person name="Stajich J.E."/>
            <person name="Spatafora J.W."/>
            <person name="Visel A."/>
            <person name="Grigoriev I.V."/>
        </authorList>
    </citation>
    <scope>NUCLEOTIDE SEQUENCE [LARGE SCALE GENOMIC DNA]</scope>
    <source>
        <strain evidence="2 3">NRRL 1336</strain>
    </source>
</reference>
<dbReference type="STRING" id="90262.A0A1X2INW2"/>
<dbReference type="OrthoDB" id="411584at2759"/>
<dbReference type="InterPro" id="IPR002634">
    <property type="entry name" value="BolA"/>
</dbReference>
<name>A0A1X2INW2_9FUNG</name>
<dbReference type="Gene3D" id="3.30.300.90">
    <property type="entry name" value="BolA-like"/>
    <property type="match status" value="1"/>
</dbReference>
<organism evidence="2 3">
    <name type="scientific">Absidia repens</name>
    <dbReference type="NCBI Taxonomy" id="90262"/>
    <lineage>
        <taxon>Eukaryota</taxon>
        <taxon>Fungi</taxon>
        <taxon>Fungi incertae sedis</taxon>
        <taxon>Mucoromycota</taxon>
        <taxon>Mucoromycotina</taxon>
        <taxon>Mucoromycetes</taxon>
        <taxon>Mucorales</taxon>
        <taxon>Cunninghamellaceae</taxon>
        <taxon>Absidia</taxon>
    </lineage>
</organism>
<evidence type="ECO:0000313" key="3">
    <source>
        <dbReference type="Proteomes" id="UP000193560"/>
    </source>
</evidence>
<dbReference type="Pfam" id="PF01722">
    <property type="entry name" value="BolA"/>
    <property type="match status" value="1"/>
</dbReference>
<keyword evidence="3" id="KW-1185">Reference proteome</keyword>
<gene>
    <name evidence="2" type="ORF">BCR42DRAFT_323390</name>
</gene>
<protein>
    <recommendedName>
        <fullName evidence="4">Bola protein</fullName>
    </recommendedName>
</protein>
<evidence type="ECO:0008006" key="4">
    <source>
        <dbReference type="Google" id="ProtNLM"/>
    </source>
</evidence>
<comment type="caution">
    <text evidence="2">The sequence shown here is derived from an EMBL/GenBank/DDBJ whole genome shotgun (WGS) entry which is preliminary data.</text>
</comment>
<dbReference type="AlphaFoldDB" id="A0A1X2INW2"/>
<sequence>MLRSILTSTAQGIPTSRRLYSSPATSRFLNDFMSTKEKGPVQLSIEHKVMEALEPTVLETINESHLHAHHSAMKGVTNKETHFKYTLMQRHRLIYGLLGDELQQGLHALTLKTKTQNELDSRK</sequence>
<dbReference type="SUPFAM" id="SSF82657">
    <property type="entry name" value="BolA-like"/>
    <property type="match status" value="1"/>
</dbReference>
<evidence type="ECO:0000313" key="2">
    <source>
        <dbReference type="EMBL" id="ORZ19702.1"/>
    </source>
</evidence>
<dbReference type="Proteomes" id="UP000193560">
    <property type="component" value="Unassembled WGS sequence"/>
</dbReference>
<evidence type="ECO:0000256" key="1">
    <source>
        <dbReference type="RuleBase" id="RU003860"/>
    </source>
</evidence>
<comment type="similarity">
    <text evidence="1">Belongs to the BolA/IbaG family.</text>
</comment>
<dbReference type="EMBL" id="MCGE01000007">
    <property type="protein sequence ID" value="ORZ19702.1"/>
    <property type="molecule type" value="Genomic_DNA"/>
</dbReference>
<dbReference type="InterPro" id="IPR036065">
    <property type="entry name" value="BolA-like_sf"/>
</dbReference>
<proteinExistence type="inferred from homology"/>